<keyword evidence="1" id="KW-0496">Mitochondrion</keyword>
<protein>
    <submittedName>
        <fullName evidence="1">Uncharacterized protein</fullName>
    </submittedName>
</protein>
<evidence type="ECO:0000313" key="1">
    <source>
        <dbReference type="EMBL" id="KUM46514.1"/>
    </source>
</evidence>
<comment type="caution">
    <text evidence="1">The sequence shown here is derived from an EMBL/GenBank/DDBJ whole genome shotgun (WGS) entry which is preliminary data.</text>
</comment>
<reference evidence="1" key="1">
    <citation type="journal article" date="2015" name="Genome Biol. Evol.">
        <title>Organellar Genomes of White Spruce (Picea glauca): Assembly and Annotation.</title>
        <authorList>
            <person name="Jackman S.D."/>
            <person name="Warren R.L."/>
            <person name="Gibb E.A."/>
            <person name="Vandervalk B.P."/>
            <person name="Mohamadi H."/>
            <person name="Chu J."/>
            <person name="Raymond A."/>
            <person name="Pleasance S."/>
            <person name="Coope R."/>
            <person name="Wildung M.R."/>
            <person name="Ritland C.E."/>
            <person name="Bousquet J."/>
            <person name="Jones S.J."/>
            <person name="Bohlmann J."/>
            <person name="Birol I."/>
        </authorList>
    </citation>
    <scope>NUCLEOTIDE SEQUENCE [LARGE SCALE GENOMIC DNA]</scope>
    <source>
        <tissue evidence="1">Flushing bud</tissue>
    </source>
</reference>
<geneLocation type="mitochondrion" evidence="1"/>
<name>A0A101LW84_PICGL</name>
<dbReference type="AlphaFoldDB" id="A0A101LW84"/>
<organism evidence="1">
    <name type="scientific">Picea glauca</name>
    <name type="common">White spruce</name>
    <name type="synonym">Pinus glauca</name>
    <dbReference type="NCBI Taxonomy" id="3330"/>
    <lineage>
        <taxon>Eukaryota</taxon>
        <taxon>Viridiplantae</taxon>
        <taxon>Streptophyta</taxon>
        <taxon>Embryophyta</taxon>
        <taxon>Tracheophyta</taxon>
        <taxon>Spermatophyta</taxon>
        <taxon>Pinopsida</taxon>
        <taxon>Pinidae</taxon>
        <taxon>Conifers I</taxon>
        <taxon>Pinales</taxon>
        <taxon>Pinaceae</taxon>
        <taxon>Picea</taxon>
    </lineage>
</organism>
<accession>A0A101LW84</accession>
<proteinExistence type="predicted"/>
<sequence length="62" mass="7339">MRTSDYVPTRLALLPWAEVLQPCLWRRFEHITLEGLAILRWRRFRTFSLARCGQATTLMAAF</sequence>
<gene>
    <name evidence="1" type="ORF">ABT39_MTgene1615</name>
</gene>
<dbReference type="EMBL" id="LKAM01000011">
    <property type="protein sequence ID" value="KUM46514.1"/>
    <property type="molecule type" value="Genomic_DNA"/>
</dbReference>